<dbReference type="OrthoDB" id="3543254at2"/>
<reference evidence="2 3" key="1">
    <citation type="submission" date="2018-03" db="EMBL/GenBank/DDBJ databases">
        <title>Genomic Encyclopedia of Archaeal and Bacterial Type Strains, Phase II (KMG-II): from individual species to whole genera.</title>
        <authorList>
            <person name="Goeker M."/>
        </authorList>
    </citation>
    <scope>NUCLEOTIDE SEQUENCE [LARGE SCALE GENOMIC DNA]</scope>
    <source>
        <strain evidence="2 3">DSM 44720</strain>
    </source>
</reference>
<protein>
    <recommendedName>
        <fullName evidence="4">Peptidase inhibitor family I36</fullName>
    </recommendedName>
</protein>
<gene>
    <name evidence="2" type="ORF">CLV43_12152</name>
</gene>
<dbReference type="InterPro" id="IPR046256">
    <property type="entry name" value="DUF6289"/>
</dbReference>
<keyword evidence="1" id="KW-0732">Signal</keyword>
<organism evidence="2 3">
    <name type="scientific">Umezawaea tangerina</name>
    <dbReference type="NCBI Taxonomy" id="84725"/>
    <lineage>
        <taxon>Bacteria</taxon>
        <taxon>Bacillati</taxon>
        <taxon>Actinomycetota</taxon>
        <taxon>Actinomycetes</taxon>
        <taxon>Pseudonocardiales</taxon>
        <taxon>Pseudonocardiaceae</taxon>
        <taxon>Umezawaea</taxon>
    </lineage>
</organism>
<evidence type="ECO:0008006" key="4">
    <source>
        <dbReference type="Google" id="ProtNLM"/>
    </source>
</evidence>
<accession>A0A2T0SGB1</accession>
<feature type="signal peptide" evidence="1">
    <location>
        <begin position="1"/>
        <end position="28"/>
    </location>
</feature>
<dbReference type="EMBL" id="PVTF01000021">
    <property type="protein sequence ID" value="PRY32458.1"/>
    <property type="molecule type" value="Genomic_DNA"/>
</dbReference>
<sequence length="83" mass="8686">MTRRLATALSLVLATAVVPLVSAGTAQALPACKSGYQCTTTFYSSADRELPVGGTTRFCDGTVDTWGSFTRYATVTQAKCEAA</sequence>
<comment type="caution">
    <text evidence="2">The sequence shown here is derived from an EMBL/GenBank/DDBJ whole genome shotgun (WGS) entry which is preliminary data.</text>
</comment>
<evidence type="ECO:0000313" key="3">
    <source>
        <dbReference type="Proteomes" id="UP000239494"/>
    </source>
</evidence>
<dbReference type="AlphaFoldDB" id="A0A2T0SGB1"/>
<dbReference type="RefSeq" id="WP_106196357.1">
    <property type="nucleotide sequence ID" value="NZ_PVTF01000021.1"/>
</dbReference>
<proteinExistence type="predicted"/>
<feature type="chain" id="PRO_5015419434" description="Peptidase inhibitor family I36" evidence="1">
    <location>
        <begin position="29"/>
        <end position="83"/>
    </location>
</feature>
<keyword evidence="3" id="KW-1185">Reference proteome</keyword>
<evidence type="ECO:0000313" key="2">
    <source>
        <dbReference type="EMBL" id="PRY32458.1"/>
    </source>
</evidence>
<dbReference type="Proteomes" id="UP000239494">
    <property type="component" value="Unassembled WGS sequence"/>
</dbReference>
<name>A0A2T0SGB1_9PSEU</name>
<dbReference type="Pfam" id="PF19806">
    <property type="entry name" value="DUF6289"/>
    <property type="match status" value="1"/>
</dbReference>
<evidence type="ECO:0000256" key="1">
    <source>
        <dbReference type="SAM" id="SignalP"/>
    </source>
</evidence>